<dbReference type="EMBL" id="CAKKNT010000004">
    <property type="protein sequence ID" value="CAH0418061.1"/>
    <property type="molecule type" value="Genomic_DNA"/>
</dbReference>
<gene>
    <name evidence="2" type="ORF">WGH24286_00477</name>
</gene>
<evidence type="ECO:0000256" key="1">
    <source>
        <dbReference type="SAM" id="Phobius"/>
    </source>
</evidence>
<keyword evidence="3" id="KW-1185">Reference proteome</keyword>
<reference evidence="2 3" key="1">
    <citation type="submission" date="2021-11" db="EMBL/GenBank/DDBJ databases">
        <authorList>
            <person name="Depoorter E."/>
        </authorList>
    </citation>
    <scope>NUCLEOTIDE SEQUENCE [LARGE SCALE GENOMIC DNA]</scope>
    <source>
        <strain evidence="2 3">LMG 24286</strain>
    </source>
</reference>
<organism evidence="2 3">
    <name type="scientific">Periweissella ghanensis</name>
    <dbReference type="NCBI Taxonomy" id="467997"/>
    <lineage>
        <taxon>Bacteria</taxon>
        <taxon>Bacillati</taxon>
        <taxon>Bacillota</taxon>
        <taxon>Bacilli</taxon>
        <taxon>Lactobacillales</taxon>
        <taxon>Lactobacillaceae</taxon>
        <taxon>Periweissella</taxon>
    </lineage>
</organism>
<accession>A0ABN8BMR7</accession>
<sequence>MQFFHNLKIRVKLLLVMALNLLPVILIGVVTAFKWGQPTVTYILVGISIICLLVSFHFINQAATRTTQR</sequence>
<feature type="transmembrane region" description="Helical" evidence="1">
    <location>
        <begin position="12"/>
        <end position="33"/>
    </location>
</feature>
<keyword evidence="1" id="KW-1133">Transmembrane helix</keyword>
<evidence type="ECO:0000313" key="3">
    <source>
        <dbReference type="Proteomes" id="UP000789719"/>
    </source>
</evidence>
<keyword evidence="1" id="KW-0472">Membrane</keyword>
<dbReference type="RefSeq" id="WP_230098169.1">
    <property type="nucleotide sequence ID" value="NZ_CAKKNT010000004.1"/>
</dbReference>
<proteinExistence type="predicted"/>
<keyword evidence="1" id="KW-0812">Transmembrane</keyword>
<dbReference type="Proteomes" id="UP000789719">
    <property type="component" value="Unassembled WGS sequence"/>
</dbReference>
<evidence type="ECO:0000313" key="2">
    <source>
        <dbReference type="EMBL" id="CAH0418061.1"/>
    </source>
</evidence>
<comment type="caution">
    <text evidence="2">The sequence shown here is derived from an EMBL/GenBank/DDBJ whole genome shotgun (WGS) entry which is preliminary data.</text>
</comment>
<feature type="transmembrane region" description="Helical" evidence="1">
    <location>
        <begin position="39"/>
        <end position="59"/>
    </location>
</feature>
<protein>
    <submittedName>
        <fullName evidence="2">Uncharacterized protein</fullName>
    </submittedName>
</protein>
<name>A0ABN8BMR7_9LACO</name>